<dbReference type="InterPro" id="IPR005503">
    <property type="entry name" value="FliL"/>
</dbReference>
<dbReference type="PANTHER" id="PTHR35091">
    <property type="entry name" value="FLAGELLAR PROTEIN FLIL"/>
    <property type="match status" value="1"/>
</dbReference>
<keyword evidence="7 10" id="KW-0283">Flagellar rotation</keyword>
<organism evidence="11 12">
    <name type="scientific">Clostridium cellulovorans (strain ATCC 35296 / DSM 3052 / OCM 3 / 743B)</name>
    <dbReference type="NCBI Taxonomy" id="573061"/>
    <lineage>
        <taxon>Bacteria</taxon>
        <taxon>Bacillati</taxon>
        <taxon>Bacillota</taxon>
        <taxon>Clostridia</taxon>
        <taxon>Eubacteriales</taxon>
        <taxon>Clostridiaceae</taxon>
        <taxon>Clostridium</taxon>
    </lineage>
</organism>
<dbReference type="GO" id="GO:0009425">
    <property type="term" value="C:bacterial-type flagellum basal body"/>
    <property type="evidence" value="ECO:0007669"/>
    <property type="project" value="InterPro"/>
</dbReference>
<feature type="transmembrane region" description="Helical" evidence="10">
    <location>
        <begin position="16"/>
        <end position="38"/>
    </location>
</feature>
<evidence type="ECO:0000256" key="8">
    <source>
        <dbReference type="ARBA" id="ARBA00022989"/>
    </source>
</evidence>
<dbReference type="GO" id="GO:0005886">
    <property type="term" value="C:plasma membrane"/>
    <property type="evidence" value="ECO:0007669"/>
    <property type="project" value="UniProtKB-SubCell"/>
</dbReference>
<keyword evidence="6 10" id="KW-0812">Transmembrane</keyword>
<dbReference type="GO" id="GO:0006935">
    <property type="term" value="P:chemotaxis"/>
    <property type="evidence" value="ECO:0007669"/>
    <property type="project" value="UniProtKB-KW"/>
</dbReference>
<keyword evidence="12" id="KW-1185">Reference proteome</keyword>
<keyword evidence="11" id="KW-0282">Flagellum</keyword>
<dbReference type="OrthoDB" id="166089at2"/>
<keyword evidence="4 10" id="KW-1003">Cell membrane</keyword>
<gene>
    <name evidence="11" type="ordered locus">Clocel_1726</name>
</gene>
<comment type="function">
    <text evidence="1 10">Controls the rotational direction of flagella during chemotaxis.</text>
</comment>
<comment type="similarity">
    <text evidence="3 10">Belongs to the FliL family.</text>
</comment>
<dbReference type="STRING" id="573061.Clocel_1726"/>
<comment type="subcellular location">
    <subcellularLocation>
        <location evidence="2">Cell membrane</location>
        <topology evidence="2">Single-pass membrane protein</topology>
    </subcellularLocation>
</comment>
<protein>
    <recommendedName>
        <fullName evidence="10">Flagellar protein FliL</fullName>
    </recommendedName>
</protein>
<evidence type="ECO:0000256" key="4">
    <source>
        <dbReference type="ARBA" id="ARBA00022475"/>
    </source>
</evidence>
<evidence type="ECO:0000256" key="5">
    <source>
        <dbReference type="ARBA" id="ARBA00022500"/>
    </source>
</evidence>
<evidence type="ECO:0000256" key="9">
    <source>
        <dbReference type="ARBA" id="ARBA00023136"/>
    </source>
</evidence>
<evidence type="ECO:0000256" key="3">
    <source>
        <dbReference type="ARBA" id="ARBA00008281"/>
    </source>
</evidence>
<keyword evidence="8 10" id="KW-1133">Transmembrane helix</keyword>
<evidence type="ECO:0000256" key="6">
    <source>
        <dbReference type="ARBA" id="ARBA00022692"/>
    </source>
</evidence>
<dbReference type="HOGENOM" id="CLU_099018_6_1_9"/>
<dbReference type="RefSeq" id="WP_010077318.1">
    <property type="nucleotide sequence ID" value="NC_014393.1"/>
</dbReference>
<reference evidence="11 12" key="1">
    <citation type="submission" date="2010-08" db="EMBL/GenBank/DDBJ databases">
        <title>Complete sequence of Clostridium cellulovorans 743B.</title>
        <authorList>
            <consortium name="US DOE Joint Genome Institute"/>
            <person name="Lucas S."/>
            <person name="Copeland A."/>
            <person name="Lapidus A."/>
            <person name="Cheng J.-F."/>
            <person name="Bruce D."/>
            <person name="Goodwin L."/>
            <person name="Pitluck S."/>
            <person name="Chertkov O."/>
            <person name="Detter J.C."/>
            <person name="Han C."/>
            <person name="Tapia R."/>
            <person name="Land M."/>
            <person name="Hauser L."/>
            <person name="Chang Y.-J."/>
            <person name="Jeffries C."/>
            <person name="Kyrpides N."/>
            <person name="Ivanova N."/>
            <person name="Mikhailova N."/>
            <person name="Hemme C.L."/>
            <person name="Woyke T."/>
        </authorList>
    </citation>
    <scope>NUCLEOTIDE SEQUENCE [LARGE SCALE GENOMIC DNA]</scope>
    <source>
        <strain evidence="12">ATCC 35296 / DSM 3052 / OCM 3 / 743B</strain>
    </source>
</reference>
<evidence type="ECO:0000256" key="1">
    <source>
        <dbReference type="ARBA" id="ARBA00002254"/>
    </source>
</evidence>
<evidence type="ECO:0000256" key="7">
    <source>
        <dbReference type="ARBA" id="ARBA00022779"/>
    </source>
</evidence>
<dbReference type="GO" id="GO:0071978">
    <property type="term" value="P:bacterial-type flagellum-dependent swarming motility"/>
    <property type="evidence" value="ECO:0007669"/>
    <property type="project" value="TreeGrafter"/>
</dbReference>
<evidence type="ECO:0000256" key="10">
    <source>
        <dbReference type="RuleBase" id="RU364125"/>
    </source>
</evidence>
<dbReference type="EMBL" id="CP002160">
    <property type="protein sequence ID" value="ADL51470.1"/>
    <property type="molecule type" value="Genomic_DNA"/>
</dbReference>
<accession>D9SKH4</accession>
<evidence type="ECO:0000313" key="11">
    <source>
        <dbReference type="EMBL" id="ADL51470.1"/>
    </source>
</evidence>
<evidence type="ECO:0000313" key="12">
    <source>
        <dbReference type="Proteomes" id="UP000002730"/>
    </source>
</evidence>
<keyword evidence="11" id="KW-0969">Cilium</keyword>
<keyword evidence="5 10" id="KW-0145">Chemotaxis</keyword>
<evidence type="ECO:0000256" key="2">
    <source>
        <dbReference type="ARBA" id="ARBA00004162"/>
    </source>
</evidence>
<sequence>MSEKNENAKKGGFSKILIGLLLAIVLVGAAFATAYFYFTKSAEKVTQKTVHPLAHQVTYSLDEFKLNLSEPKTYIQTKISLGYDGGEESEEFAKELETKKTIIRDAVITLIRTKTNTDFTKEGTETLKIQIINTVNPLLEKGEINHVYFDSIIIQ</sequence>
<dbReference type="Pfam" id="PF03748">
    <property type="entry name" value="FliL"/>
    <property type="match status" value="1"/>
</dbReference>
<proteinExistence type="inferred from homology"/>
<dbReference type="eggNOG" id="COG1580">
    <property type="taxonomic scope" value="Bacteria"/>
</dbReference>
<dbReference type="PANTHER" id="PTHR35091:SF2">
    <property type="entry name" value="FLAGELLAR PROTEIN FLIL"/>
    <property type="match status" value="1"/>
</dbReference>
<dbReference type="Proteomes" id="UP000002730">
    <property type="component" value="Chromosome"/>
</dbReference>
<dbReference type="KEGG" id="ccb:Clocel_1726"/>
<keyword evidence="11" id="KW-0966">Cell projection</keyword>
<name>D9SKH4_CLOC7</name>
<keyword evidence="9 10" id="KW-0472">Membrane</keyword>
<dbReference type="AlphaFoldDB" id="D9SKH4"/>